<dbReference type="InterPro" id="IPR050389">
    <property type="entry name" value="LysR-type_TF"/>
</dbReference>
<proteinExistence type="inferred from homology"/>
<accession>A0AA86ISJ9</accession>
<comment type="similarity">
    <text evidence="1">Belongs to the LysR transcriptional regulatory family.</text>
</comment>
<dbReference type="PANTHER" id="PTHR30118:SF14">
    <property type="entry name" value="LYSR FAMILY TRANSCRIPTIONAL REGULATOR"/>
    <property type="match status" value="1"/>
</dbReference>
<protein>
    <submittedName>
        <fullName evidence="6">LysR family transcriptional regulator</fullName>
    </submittedName>
</protein>
<dbReference type="Gene3D" id="3.40.190.10">
    <property type="entry name" value="Periplasmic binding protein-like II"/>
    <property type="match status" value="2"/>
</dbReference>
<reference evidence="6" key="1">
    <citation type="submission" date="2021-04" db="EMBL/GenBank/DDBJ databases">
        <title>Difference and commonality of drug resistance evolution in various bacteria. and drug sensitivity profiles.</title>
        <authorList>
            <person name="Maeda T."/>
            <person name="Shibai A."/>
            <person name="Kawada K."/>
            <person name="Kotani H."/>
            <person name="Tarusawa Y."/>
            <person name="Tanabe K."/>
            <person name="Furusawa C."/>
        </authorList>
    </citation>
    <scope>NUCLEOTIDE SEQUENCE</scope>
    <source>
        <strain evidence="6">JCM 8580</strain>
    </source>
</reference>
<dbReference type="SUPFAM" id="SSF53850">
    <property type="entry name" value="Periplasmic binding protein-like II"/>
    <property type="match status" value="1"/>
</dbReference>
<dbReference type="Gene3D" id="1.10.10.10">
    <property type="entry name" value="Winged helix-like DNA-binding domain superfamily/Winged helix DNA-binding domain"/>
    <property type="match status" value="1"/>
</dbReference>
<dbReference type="SUPFAM" id="SSF46785">
    <property type="entry name" value="Winged helix' DNA-binding domain"/>
    <property type="match status" value="1"/>
</dbReference>
<dbReference type="PANTHER" id="PTHR30118">
    <property type="entry name" value="HTH-TYPE TRANSCRIPTIONAL REGULATOR LEUO-RELATED"/>
    <property type="match status" value="1"/>
</dbReference>
<dbReference type="InterPro" id="IPR036390">
    <property type="entry name" value="WH_DNA-bd_sf"/>
</dbReference>
<dbReference type="NCBIfam" id="NF047710">
    <property type="entry name" value="TransRegCitRGProt"/>
    <property type="match status" value="1"/>
</dbReference>
<dbReference type="InterPro" id="IPR000847">
    <property type="entry name" value="LysR_HTH_N"/>
</dbReference>
<dbReference type="GO" id="GO:0003677">
    <property type="term" value="F:DNA binding"/>
    <property type="evidence" value="ECO:0007669"/>
    <property type="project" value="UniProtKB-KW"/>
</dbReference>
<sequence>MANLYDLKKFDLNLLVIFESIYQHQSISKAAETLFITPSAVSQSLQRLRAQLNDPLFVRSGKGVTPTTVGINLHAHLEENLNDLERTINIMNNSELMKTIVVYSPQILVSNGMVGLINRLRETAQYNIVHHDIFIAPETAEDLLNYRKADLVLSLLPVTNRSIVCTRYRTDPLVLVCSNAHPRINDATSVSALLEEGFTAFSTPAQGTKEIFTSIEKVLPQRKILFRSDSFISVLNMISNTDLVGIIPLKSFNYYKGSLNLKQINAGITLPTIDVFMMYNRASMNSTVFAQLVESIDQDQ</sequence>
<dbReference type="InterPro" id="IPR036388">
    <property type="entry name" value="WH-like_DNA-bd_sf"/>
</dbReference>
<dbReference type="Proteomes" id="UP000682928">
    <property type="component" value="Chromosome"/>
</dbReference>
<gene>
    <name evidence="6" type="primary">ybdO</name>
    <name evidence="6" type="ORF">ENKO_31330</name>
</gene>
<dbReference type="GO" id="GO:0003700">
    <property type="term" value="F:DNA-binding transcription factor activity"/>
    <property type="evidence" value="ECO:0007669"/>
    <property type="project" value="InterPro"/>
</dbReference>
<keyword evidence="2" id="KW-0805">Transcription regulation</keyword>
<dbReference type="Pfam" id="PF03466">
    <property type="entry name" value="LysR_substrate"/>
    <property type="match status" value="1"/>
</dbReference>
<dbReference type="Pfam" id="PF00126">
    <property type="entry name" value="HTH_1"/>
    <property type="match status" value="1"/>
</dbReference>
<keyword evidence="3" id="KW-0238">DNA-binding</keyword>
<dbReference type="PROSITE" id="PS50931">
    <property type="entry name" value="HTH_LYSR"/>
    <property type="match status" value="1"/>
</dbReference>
<name>A0AA86ISJ9_9ENTR</name>
<dbReference type="InterPro" id="IPR005119">
    <property type="entry name" value="LysR_subst-bd"/>
</dbReference>
<evidence type="ECO:0000256" key="4">
    <source>
        <dbReference type="ARBA" id="ARBA00023163"/>
    </source>
</evidence>
<evidence type="ECO:0000313" key="7">
    <source>
        <dbReference type="Proteomes" id="UP000682928"/>
    </source>
</evidence>
<evidence type="ECO:0000259" key="5">
    <source>
        <dbReference type="PROSITE" id="PS50931"/>
    </source>
</evidence>
<evidence type="ECO:0000256" key="3">
    <source>
        <dbReference type="ARBA" id="ARBA00023125"/>
    </source>
</evidence>
<keyword evidence="4" id="KW-0804">Transcription</keyword>
<dbReference type="RefSeq" id="WP_088220062.1">
    <property type="nucleotide sequence ID" value="NZ_AP024590.1"/>
</dbReference>
<evidence type="ECO:0000256" key="1">
    <source>
        <dbReference type="ARBA" id="ARBA00009437"/>
    </source>
</evidence>
<evidence type="ECO:0000256" key="2">
    <source>
        <dbReference type="ARBA" id="ARBA00023015"/>
    </source>
</evidence>
<dbReference type="AlphaFoldDB" id="A0AA86ISJ9"/>
<evidence type="ECO:0000313" key="6">
    <source>
        <dbReference type="EMBL" id="BCU56539.1"/>
    </source>
</evidence>
<dbReference type="EMBL" id="AP024590">
    <property type="protein sequence ID" value="BCU56539.1"/>
    <property type="molecule type" value="Genomic_DNA"/>
</dbReference>
<feature type="domain" description="HTH lysR-type" evidence="5">
    <location>
        <begin position="10"/>
        <end position="67"/>
    </location>
</feature>
<organism evidence="6 7">
    <name type="scientific">Enterobacter kobei</name>
    <dbReference type="NCBI Taxonomy" id="208224"/>
    <lineage>
        <taxon>Bacteria</taxon>
        <taxon>Pseudomonadati</taxon>
        <taxon>Pseudomonadota</taxon>
        <taxon>Gammaproteobacteria</taxon>
        <taxon>Enterobacterales</taxon>
        <taxon>Enterobacteriaceae</taxon>
        <taxon>Enterobacter</taxon>
        <taxon>Enterobacter cloacae complex</taxon>
    </lineage>
</organism>